<dbReference type="EMBL" id="ANPB02000004">
    <property type="protein sequence ID" value="KAF4484908.1"/>
    <property type="molecule type" value="Genomic_DNA"/>
</dbReference>
<sequence length="245" mass="26553">MPYENTEAKARITAGHARPNHWIADLRLHVLSAPVTQGIGGRPGGKRDLAILLKTARRFQLSDRGEHCPWKHLHLTHPPIPPWQDFVEDAVADRAMSKDLDAGAYCLGSFESWYHECRYISDDLHCHPAVIYPSPFSASPPSILLICPAYTRNYPIEPLAPLTTCANTSLICASATSAAMKILSSSQRGYACLPRGTGSLGVVIQGSAVTATAPDTTVGSARRGSAGSHGHHRHCIVSVYIDERL</sequence>
<dbReference type="InParanoid" id="A0A7J6J8N1"/>
<evidence type="ECO:0000313" key="1">
    <source>
        <dbReference type="EMBL" id="KAF4484908.1"/>
    </source>
</evidence>
<dbReference type="OrthoDB" id="10279796at2759"/>
<dbReference type="AlphaFoldDB" id="A0A7J6J8N1"/>
<dbReference type="GeneID" id="90979976"/>
<reference evidence="1 2" key="2">
    <citation type="submission" date="2020-04" db="EMBL/GenBank/DDBJ databases">
        <title>Genome sequencing and assembly of multiple isolates from the Colletotrichum gloeosporioides species complex.</title>
        <authorList>
            <person name="Gan P."/>
            <person name="Shirasu K."/>
        </authorList>
    </citation>
    <scope>NUCLEOTIDE SEQUENCE [LARGE SCALE GENOMIC DNA]</scope>
    <source>
        <strain evidence="1 2">Nara gc5</strain>
    </source>
</reference>
<name>A0A7J6J8N1_COLFN</name>
<gene>
    <name evidence="1" type="ORF">CGGC5_v007958</name>
</gene>
<organism evidence="1 2">
    <name type="scientific">Colletotrichum fructicola (strain Nara gc5)</name>
    <name type="common">Anthracnose fungus</name>
    <name type="synonym">Colletotrichum gloeosporioides (strain Nara gc5)</name>
    <dbReference type="NCBI Taxonomy" id="1213859"/>
    <lineage>
        <taxon>Eukaryota</taxon>
        <taxon>Fungi</taxon>
        <taxon>Dikarya</taxon>
        <taxon>Ascomycota</taxon>
        <taxon>Pezizomycotina</taxon>
        <taxon>Sordariomycetes</taxon>
        <taxon>Hypocreomycetidae</taxon>
        <taxon>Glomerellales</taxon>
        <taxon>Glomerellaceae</taxon>
        <taxon>Colletotrichum</taxon>
        <taxon>Colletotrichum gloeosporioides species complex</taxon>
    </lineage>
</organism>
<dbReference type="RefSeq" id="XP_066008799.1">
    <property type="nucleotide sequence ID" value="XM_066151937.1"/>
</dbReference>
<keyword evidence="2" id="KW-1185">Reference proteome</keyword>
<dbReference type="Proteomes" id="UP000011096">
    <property type="component" value="Unassembled WGS sequence"/>
</dbReference>
<accession>A0A7J6J8N1</accession>
<comment type="caution">
    <text evidence="1">The sequence shown here is derived from an EMBL/GenBank/DDBJ whole genome shotgun (WGS) entry which is preliminary data.</text>
</comment>
<protein>
    <submittedName>
        <fullName evidence="1">Uncharacterized protein</fullName>
    </submittedName>
</protein>
<reference evidence="1 2" key="1">
    <citation type="submission" date="2012-08" db="EMBL/GenBank/DDBJ databases">
        <authorList>
            <person name="Gan P.H.P."/>
            <person name="Ikeda K."/>
            <person name="Irieda H."/>
            <person name="Narusaka M."/>
            <person name="O'Connell R.J."/>
            <person name="Narusaka Y."/>
            <person name="Takano Y."/>
            <person name="Kubo Y."/>
            <person name="Shirasu K."/>
        </authorList>
    </citation>
    <scope>NUCLEOTIDE SEQUENCE [LARGE SCALE GENOMIC DNA]</scope>
    <source>
        <strain evidence="1 2">Nara gc5</strain>
    </source>
</reference>
<proteinExistence type="predicted"/>
<evidence type="ECO:0000313" key="2">
    <source>
        <dbReference type="Proteomes" id="UP000011096"/>
    </source>
</evidence>